<reference evidence="3" key="1">
    <citation type="submission" date="2022-03" db="EMBL/GenBank/DDBJ databases">
        <authorList>
            <person name="Alioto T."/>
            <person name="Alioto T."/>
            <person name="Gomez Garrido J."/>
        </authorList>
    </citation>
    <scope>NUCLEOTIDE SEQUENCE</scope>
</reference>
<dbReference type="SUPFAM" id="SSF47459">
    <property type="entry name" value="HLH, helix-loop-helix DNA-binding domain"/>
    <property type="match status" value="1"/>
</dbReference>
<dbReference type="InterPro" id="IPR050283">
    <property type="entry name" value="E-box_TF_Regulators"/>
</dbReference>
<protein>
    <submittedName>
        <fullName evidence="3">Class A basic helix-loop-helix 9</fullName>
    </submittedName>
</protein>
<dbReference type="GO" id="GO:0000977">
    <property type="term" value="F:RNA polymerase II transcription regulatory region sequence-specific DNA binding"/>
    <property type="evidence" value="ECO:0007669"/>
    <property type="project" value="TreeGrafter"/>
</dbReference>
<dbReference type="InterPro" id="IPR036638">
    <property type="entry name" value="HLH_DNA-bd_sf"/>
</dbReference>
<gene>
    <name evidence="3" type="ORF">PECUL_23A024901</name>
</gene>
<feature type="region of interest" description="Disordered" evidence="1">
    <location>
        <begin position="140"/>
        <end position="184"/>
    </location>
</feature>
<dbReference type="InterPro" id="IPR011598">
    <property type="entry name" value="bHLH_dom"/>
</dbReference>
<keyword evidence="4" id="KW-1185">Reference proteome</keyword>
<evidence type="ECO:0000256" key="1">
    <source>
        <dbReference type="SAM" id="MobiDB-lite"/>
    </source>
</evidence>
<feature type="compositionally biased region" description="Acidic residues" evidence="1">
    <location>
        <begin position="7"/>
        <end position="23"/>
    </location>
</feature>
<evidence type="ECO:0000259" key="2">
    <source>
        <dbReference type="PROSITE" id="PS50888"/>
    </source>
</evidence>
<sequence length="251" mass="28870">MSLSESDVSEDEQELEEEHDDECSQSTEKQESGSEVEESKPKKRTRPVRSKARRVAANVRERKRILDYNQAFNALRRALKHDLSGKRLSKIATLKRAINRISTLSMFLHSNTQQKWSCSHIECHLQCDGNRQLEMKDNCPQTSYLMPGQSHQTVSSNSPYGDTTRLQQSHSPPYSRPSPETPYYQCQYKSPTQDDFIPDAPYYTHGSYSIGIRGNFYQNHVENFAETSTGHFPWQFGCLQGPSYQHSLSMH</sequence>
<feature type="region of interest" description="Disordered" evidence="1">
    <location>
        <begin position="1"/>
        <end position="52"/>
    </location>
</feature>
<name>A0AAD1R0J0_PELCU</name>
<dbReference type="GO" id="GO:0046983">
    <property type="term" value="F:protein dimerization activity"/>
    <property type="evidence" value="ECO:0007669"/>
    <property type="project" value="InterPro"/>
</dbReference>
<dbReference type="Proteomes" id="UP001295444">
    <property type="component" value="Chromosome 01"/>
</dbReference>
<dbReference type="PANTHER" id="PTHR23349:SF10">
    <property type="entry name" value="CLASS A BASIC HELIX-LOOP-HELIX PROTEIN 9"/>
    <property type="match status" value="1"/>
</dbReference>
<dbReference type="PROSITE" id="PS50888">
    <property type="entry name" value="BHLH"/>
    <property type="match status" value="1"/>
</dbReference>
<proteinExistence type="predicted"/>
<feature type="compositionally biased region" description="Polar residues" evidence="1">
    <location>
        <begin position="140"/>
        <end position="172"/>
    </location>
</feature>
<evidence type="ECO:0000313" key="3">
    <source>
        <dbReference type="EMBL" id="CAH2220115.1"/>
    </source>
</evidence>
<feature type="compositionally biased region" description="Basic residues" evidence="1">
    <location>
        <begin position="41"/>
        <end position="52"/>
    </location>
</feature>
<dbReference type="GO" id="GO:0000981">
    <property type="term" value="F:DNA-binding transcription factor activity, RNA polymerase II-specific"/>
    <property type="evidence" value="ECO:0007669"/>
    <property type="project" value="TreeGrafter"/>
</dbReference>
<feature type="compositionally biased region" description="Basic and acidic residues" evidence="1">
    <location>
        <begin position="28"/>
        <end position="40"/>
    </location>
</feature>
<organism evidence="3 4">
    <name type="scientific">Pelobates cultripes</name>
    <name type="common">Western spadefoot toad</name>
    <dbReference type="NCBI Taxonomy" id="61616"/>
    <lineage>
        <taxon>Eukaryota</taxon>
        <taxon>Metazoa</taxon>
        <taxon>Chordata</taxon>
        <taxon>Craniata</taxon>
        <taxon>Vertebrata</taxon>
        <taxon>Euteleostomi</taxon>
        <taxon>Amphibia</taxon>
        <taxon>Batrachia</taxon>
        <taxon>Anura</taxon>
        <taxon>Pelobatoidea</taxon>
        <taxon>Pelobatidae</taxon>
        <taxon>Pelobates</taxon>
    </lineage>
</organism>
<accession>A0AAD1R0J0</accession>
<dbReference type="AlphaFoldDB" id="A0AAD1R0J0"/>
<dbReference type="Pfam" id="PF00010">
    <property type="entry name" value="HLH"/>
    <property type="match status" value="1"/>
</dbReference>
<dbReference type="SMART" id="SM00353">
    <property type="entry name" value="HLH"/>
    <property type="match status" value="1"/>
</dbReference>
<dbReference type="GO" id="GO:0032502">
    <property type="term" value="P:developmental process"/>
    <property type="evidence" value="ECO:0007669"/>
    <property type="project" value="TreeGrafter"/>
</dbReference>
<dbReference type="CDD" id="cd18912">
    <property type="entry name" value="bHLH_TS_bHLHa9"/>
    <property type="match status" value="1"/>
</dbReference>
<dbReference type="PANTHER" id="PTHR23349">
    <property type="entry name" value="BASIC HELIX-LOOP-HELIX TRANSCRIPTION FACTOR, TWIST"/>
    <property type="match status" value="1"/>
</dbReference>
<evidence type="ECO:0000313" key="4">
    <source>
        <dbReference type="Proteomes" id="UP001295444"/>
    </source>
</evidence>
<dbReference type="EMBL" id="OW240912">
    <property type="protein sequence ID" value="CAH2220115.1"/>
    <property type="molecule type" value="Genomic_DNA"/>
</dbReference>
<feature type="domain" description="BHLH" evidence="2">
    <location>
        <begin position="52"/>
        <end position="104"/>
    </location>
</feature>
<dbReference type="Gene3D" id="4.10.280.10">
    <property type="entry name" value="Helix-loop-helix DNA-binding domain"/>
    <property type="match status" value="1"/>
</dbReference>